<sequence>MLTIRRAAVADQPQLMAIYRTAQEYMLQTGNPTQWGRSYPSPELIRSDIAQGICRVLSDEAGIHGVFALLDTPEPTYSRIEGAWRNDAPYLTIHRLAGDGRTHGLFRCAADYCKAISRNVRADTHADNRTMQHLLEENGFLPCGTIHVRDGTPRLAYHWTADRP</sequence>
<evidence type="ECO:0000313" key="1">
    <source>
        <dbReference type="EMBL" id="BCK80922.1"/>
    </source>
</evidence>
<dbReference type="Gene3D" id="3.40.630.30">
    <property type="match status" value="1"/>
</dbReference>
<dbReference type="Proteomes" id="UP000681035">
    <property type="component" value="Chromosome"/>
</dbReference>
<keyword evidence="2" id="KW-1185">Reference proteome</keyword>
<dbReference type="RefSeq" id="WP_213541754.1">
    <property type="nucleotide sequence ID" value="NZ_AP023418.1"/>
</dbReference>
<proteinExistence type="predicted"/>
<dbReference type="SUPFAM" id="SSF55729">
    <property type="entry name" value="Acyl-CoA N-acyltransferases (Nat)"/>
    <property type="match status" value="1"/>
</dbReference>
<evidence type="ECO:0000313" key="2">
    <source>
        <dbReference type="Proteomes" id="UP000681035"/>
    </source>
</evidence>
<dbReference type="KEGG" id="vcop:MM50RIKEN_06850"/>
<organism evidence="1 2">
    <name type="scientific">Vescimonas coprocola</name>
    <dbReference type="NCBI Taxonomy" id="2714355"/>
    <lineage>
        <taxon>Bacteria</taxon>
        <taxon>Bacillati</taxon>
        <taxon>Bacillota</taxon>
        <taxon>Clostridia</taxon>
        <taxon>Eubacteriales</taxon>
        <taxon>Oscillospiraceae</taxon>
        <taxon>Vescimonas</taxon>
    </lineage>
</organism>
<dbReference type="EMBL" id="AP023418">
    <property type="protein sequence ID" value="BCK80922.1"/>
    <property type="molecule type" value="Genomic_DNA"/>
</dbReference>
<name>A0A810Q3W6_9FIRM</name>
<dbReference type="AlphaFoldDB" id="A0A810Q3W6"/>
<gene>
    <name evidence="1" type="ORF">MM50RIKEN_06850</name>
</gene>
<dbReference type="InterPro" id="IPR016181">
    <property type="entry name" value="Acyl_CoA_acyltransferase"/>
</dbReference>
<accession>A0A810Q3W6</accession>
<reference evidence="1" key="1">
    <citation type="submission" date="2020-09" db="EMBL/GenBank/DDBJ databases">
        <title>New species isolated from human feces.</title>
        <authorList>
            <person name="Kitahara M."/>
            <person name="Shigeno Y."/>
            <person name="Shime M."/>
            <person name="Matsumoto Y."/>
            <person name="Nakamura S."/>
            <person name="Motooka D."/>
            <person name="Fukuoka S."/>
            <person name="Nishikawa H."/>
            <person name="Benno Y."/>
        </authorList>
    </citation>
    <scope>NUCLEOTIDE SEQUENCE</scope>
    <source>
        <strain evidence="1">MM50</strain>
    </source>
</reference>
<protein>
    <submittedName>
        <fullName evidence="1">Acetyltransferase</fullName>
    </submittedName>
</protein>